<dbReference type="NCBIfam" id="NF004938">
    <property type="entry name" value="PRK06291.1"/>
    <property type="match status" value="1"/>
</dbReference>
<evidence type="ECO:0000256" key="10">
    <source>
        <dbReference type="ARBA" id="ARBA00022777"/>
    </source>
</evidence>
<feature type="domain" description="ACT" evidence="15">
    <location>
        <begin position="332"/>
        <end position="409"/>
    </location>
</feature>
<dbReference type="Gene3D" id="3.40.1160.10">
    <property type="entry name" value="Acetylglutamate kinase-like"/>
    <property type="match status" value="1"/>
</dbReference>
<dbReference type="InterPro" id="IPR002912">
    <property type="entry name" value="ACT_dom"/>
</dbReference>
<evidence type="ECO:0000256" key="9">
    <source>
        <dbReference type="ARBA" id="ARBA00022741"/>
    </source>
</evidence>
<dbReference type="EC" id="2.7.2.4" evidence="13"/>
<evidence type="ECO:0000256" key="7">
    <source>
        <dbReference type="ARBA" id="ARBA00022697"/>
    </source>
</evidence>
<dbReference type="InterPro" id="IPR045865">
    <property type="entry name" value="ACT-like_dom_sf"/>
</dbReference>
<evidence type="ECO:0000259" key="15">
    <source>
        <dbReference type="PROSITE" id="PS51671"/>
    </source>
</evidence>
<dbReference type="UniPathway" id="UPA00051">
    <property type="reaction ID" value="UER00462"/>
</dbReference>
<comment type="similarity">
    <text evidence="4 13">Belongs to the aspartokinase family.</text>
</comment>
<dbReference type="Gene3D" id="3.30.2130.10">
    <property type="entry name" value="VC0802-like"/>
    <property type="match status" value="1"/>
</dbReference>
<dbReference type="UniPathway" id="UPA00034">
    <property type="reaction ID" value="UER00015"/>
</dbReference>
<dbReference type="PROSITE" id="PS00324">
    <property type="entry name" value="ASPARTOKINASE"/>
    <property type="match status" value="1"/>
</dbReference>
<dbReference type="Gene3D" id="3.30.70.260">
    <property type="match status" value="1"/>
</dbReference>
<evidence type="ECO:0000256" key="3">
    <source>
        <dbReference type="ARBA" id="ARBA00005139"/>
    </source>
</evidence>
<evidence type="ECO:0000256" key="6">
    <source>
        <dbReference type="ARBA" id="ARBA00022679"/>
    </source>
</evidence>
<keyword evidence="7" id="KW-0791">Threonine biosynthesis</keyword>
<dbReference type="CDD" id="cd04244">
    <property type="entry name" value="AAK_AK-LysC-like"/>
    <property type="match status" value="1"/>
</dbReference>
<keyword evidence="9" id="KW-0547">Nucleotide-binding</keyword>
<dbReference type="Pfam" id="PF22468">
    <property type="entry name" value="ACT_9"/>
    <property type="match status" value="2"/>
</dbReference>
<evidence type="ECO:0000256" key="8">
    <source>
        <dbReference type="ARBA" id="ARBA00022737"/>
    </source>
</evidence>
<dbReference type="SUPFAM" id="SSF53633">
    <property type="entry name" value="Carbamate kinase-like"/>
    <property type="match status" value="1"/>
</dbReference>
<evidence type="ECO:0000256" key="2">
    <source>
        <dbReference type="ARBA" id="ARBA00004986"/>
    </source>
</evidence>
<reference evidence="16 17" key="1">
    <citation type="submission" date="2014-07" db="EMBL/GenBank/DDBJ databases">
        <title>Methanogenic archaea and the global carbon cycle.</title>
        <authorList>
            <person name="Henriksen J.R."/>
            <person name="Luke J."/>
            <person name="Reinhart S."/>
            <person name="Benedict M.N."/>
            <person name="Youngblut N.D."/>
            <person name="Metcalf M.E."/>
            <person name="Whitaker R.J."/>
            <person name="Metcalf W.W."/>
        </authorList>
    </citation>
    <scope>NUCLEOTIDE SEQUENCE [LARGE SCALE GENOMIC DNA]</scope>
    <source>
        <strain evidence="16 17">SarPi</strain>
    </source>
</reference>
<dbReference type="InterPro" id="IPR054352">
    <property type="entry name" value="ACT_Aspartokinase"/>
</dbReference>
<dbReference type="Pfam" id="PF00696">
    <property type="entry name" value="AA_kinase"/>
    <property type="match status" value="1"/>
</dbReference>
<keyword evidence="6 13" id="KW-0808">Transferase</keyword>
<dbReference type="PROSITE" id="PS51671">
    <property type="entry name" value="ACT"/>
    <property type="match status" value="1"/>
</dbReference>
<comment type="pathway">
    <text evidence="2 14">Amino-acid biosynthesis; L-methionine biosynthesis via de novo pathway; L-homoserine from L-aspartate: step 1/3.</text>
</comment>
<evidence type="ECO:0000256" key="4">
    <source>
        <dbReference type="ARBA" id="ARBA00010122"/>
    </source>
</evidence>
<dbReference type="UniPathway" id="UPA00050">
    <property type="reaction ID" value="UER00461"/>
</dbReference>
<dbReference type="NCBIfam" id="TIGR00656">
    <property type="entry name" value="asp_kin_monofn"/>
    <property type="match status" value="1"/>
</dbReference>
<dbReference type="GO" id="GO:0009089">
    <property type="term" value="P:lysine biosynthetic process via diaminopimelate"/>
    <property type="evidence" value="ECO:0007669"/>
    <property type="project" value="UniProtKB-UniPathway"/>
</dbReference>
<evidence type="ECO:0000313" key="17">
    <source>
        <dbReference type="Proteomes" id="UP000033116"/>
    </source>
</evidence>
<dbReference type="AlphaFoldDB" id="A0A0E3REP1"/>
<dbReference type="GO" id="GO:0009088">
    <property type="term" value="P:threonine biosynthetic process"/>
    <property type="evidence" value="ECO:0007669"/>
    <property type="project" value="UniProtKB-UniPathway"/>
</dbReference>
<dbReference type="Proteomes" id="UP000033116">
    <property type="component" value="Chromosome"/>
</dbReference>
<evidence type="ECO:0000256" key="14">
    <source>
        <dbReference type="RuleBase" id="RU004249"/>
    </source>
</evidence>
<dbReference type="GO" id="GO:0009090">
    <property type="term" value="P:homoserine biosynthetic process"/>
    <property type="evidence" value="ECO:0007669"/>
    <property type="project" value="TreeGrafter"/>
</dbReference>
<comment type="catalytic activity">
    <reaction evidence="12 13">
        <text>L-aspartate + ATP = 4-phospho-L-aspartate + ADP</text>
        <dbReference type="Rhea" id="RHEA:23776"/>
        <dbReference type="ChEBI" id="CHEBI:29991"/>
        <dbReference type="ChEBI" id="CHEBI:30616"/>
        <dbReference type="ChEBI" id="CHEBI:57535"/>
        <dbReference type="ChEBI" id="CHEBI:456216"/>
        <dbReference type="EC" id="2.7.2.4"/>
    </reaction>
</comment>
<dbReference type="SUPFAM" id="SSF55021">
    <property type="entry name" value="ACT-like"/>
    <property type="match status" value="2"/>
</dbReference>
<evidence type="ECO:0000256" key="13">
    <source>
        <dbReference type="RuleBase" id="RU003448"/>
    </source>
</evidence>
<dbReference type="FunFam" id="3.30.70.260:FF:000072">
    <property type="entry name" value="Probable aspartokinase"/>
    <property type="match status" value="1"/>
</dbReference>
<dbReference type="GO" id="GO:0005829">
    <property type="term" value="C:cytosol"/>
    <property type="evidence" value="ECO:0007669"/>
    <property type="project" value="TreeGrafter"/>
</dbReference>
<sequence>MLKRDPIMKIVMKFGGTSVGDGKKIRHVAHLLKKYNEEGNQIVVVTSALGGVTDRLLENARLASTKGKVSLVKEFKTELTNKHHEAVRDAIEDPNVAKDVLHILDLRIDELEKALIGICYLGELTNRSIDYISSYGERLAAPIISGAVRSLGIPSIEYTGGEAGILTTSDYGNARPLEKTYELVSKRLGCRLDSHILVVTGFIGENEDGIITTLGRSGSDFSASILGAALKADEIWLWKEVNGIMTTDPRIVPEAKTIPQISYAEAMELSYFGANVLHPRTIEPAMREHIPVRVKNTFDPEFPGTLVVSEKFQCKHVVKAVSLIKNVALINISGAEMAGTIGTVARLFTALARAGVNIVMISQGSSESNLSFVVSEAHVEPALKALHAEFNREIIKEITSDKNVCVVAVVGAGMAGTPGVAKRVFGALGNSMINIIMISQGSSQYNISFVVREDDAFAAVKTLHDEFELYNGNGIEKKL</sequence>
<comment type="pathway">
    <text evidence="3 14">Amino-acid biosynthesis; L-threonine biosynthesis; L-threonine from L-aspartate: step 1/5.</text>
</comment>
<comment type="pathway">
    <text evidence="1 14">Amino-acid biosynthesis; L-lysine biosynthesis via DAP pathway; (S)-tetrahydrodipicolinate from L-aspartate: step 1/4.</text>
</comment>
<dbReference type="InterPro" id="IPR036393">
    <property type="entry name" value="AceGlu_kinase-like_sf"/>
</dbReference>
<accession>A0A0E3REP1</accession>
<dbReference type="HOGENOM" id="CLU_009116_6_0_2"/>
<dbReference type="InterPro" id="IPR001048">
    <property type="entry name" value="Asp/Glu/Uridylate_kinase"/>
</dbReference>
<evidence type="ECO:0000256" key="5">
    <source>
        <dbReference type="ARBA" id="ARBA00022605"/>
    </source>
</evidence>
<keyword evidence="5 14" id="KW-0028">Amino-acid biosynthesis</keyword>
<dbReference type="InterPro" id="IPR001341">
    <property type="entry name" value="Asp_kinase"/>
</dbReference>
<evidence type="ECO:0000256" key="12">
    <source>
        <dbReference type="ARBA" id="ARBA00047872"/>
    </source>
</evidence>
<dbReference type="GO" id="GO:0005524">
    <property type="term" value="F:ATP binding"/>
    <property type="evidence" value="ECO:0007669"/>
    <property type="project" value="UniProtKB-KW"/>
</dbReference>
<evidence type="ECO:0000313" key="16">
    <source>
        <dbReference type="EMBL" id="AKB63098.1"/>
    </source>
</evidence>
<keyword evidence="10 13" id="KW-0418">Kinase</keyword>
<name>A0A0E3REP1_METMZ</name>
<evidence type="ECO:0000256" key="11">
    <source>
        <dbReference type="ARBA" id="ARBA00022840"/>
    </source>
</evidence>
<dbReference type="PANTHER" id="PTHR21499:SF59">
    <property type="entry name" value="ASPARTOKINASE"/>
    <property type="match status" value="1"/>
</dbReference>
<organism evidence="16 17">
    <name type="scientific">Methanosarcina mazei SarPi</name>
    <dbReference type="NCBI Taxonomy" id="1434115"/>
    <lineage>
        <taxon>Archaea</taxon>
        <taxon>Methanobacteriati</taxon>
        <taxon>Methanobacteriota</taxon>
        <taxon>Stenosarchaea group</taxon>
        <taxon>Methanomicrobia</taxon>
        <taxon>Methanosarcinales</taxon>
        <taxon>Methanosarcinaceae</taxon>
        <taxon>Methanosarcina</taxon>
    </lineage>
</organism>
<proteinExistence type="inferred from homology"/>
<dbReference type="PANTHER" id="PTHR21499">
    <property type="entry name" value="ASPARTATE KINASE"/>
    <property type="match status" value="1"/>
</dbReference>
<keyword evidence="8" id="KW-0677">Repeat</keyword>
<dbReference type="PATRIC" id="fig|1434115.4.peg.3939"/>
<dbReference type="CDD" id="cd04924">
    <property type="entry name" value="ACT_AK-Arch_2"/>
    <property type="match status" value="1"/>
</dbReference>
<dbReference type="FunFam" id="3.40.1160.10:FF:000017">
    <property type="entry name" value="Bifunctional aspartokinase/homoserine dehydrogenase"/>
    <property type="match status" value="1"/>
</dbReference>
<dbReference type="CDD" id="cd04921">
    <property type="entry name" value="ACT_AKi-HSDH-ThrA-like_1"/>
    <property type="match status" value="1"/>
</dbReference>
<dbReference type="EMBL" id="CP009511">
    <property type="protein sequence ID" value="AKB63098.1"/>
    <property type="molecule type" value="Genomic_DNA"/>
</dbReference>
<protein>
    <recommendedName>
        <fullName evidence="13">Aspartokinase</fullName>
        <ecNumber evidence="13">2.7.2.4</ecNumber>
    </recommendedName>
</protein>
<evidence type="ECO:0000256" key="1">
    <source>
        <dbReference type="ARBA" id="ARBA00004766"/>
    </source>
</evidence>
<gene>
    <name evidence="16" type="ORF">MSMAP_3113</name>
</gene>
<dbReference type="PIRSF" id="PIRSF000726">
    <property type="entry name" value="Asp_kin"/>
    <property type="match status" value="1"/>
</dbReference>
<dbReference type="NCBIfam" id="TIGR00657">
    <property type="entry name" value="asp_kinases"/>
    <property type="match status" value="1"/>
</dbReference>
<dbReference type="GO" id="GO:0004072">
    <property type="term" value="F:aspartate kinase activity"/>
    <property type="evidence" value="ECO:0007669"/>
    <property type="project" value="UniProtKB-EC"/>
</dbReference>
<keyword evidence="11" id="KW-0067">ATP-binding</keyword>
<dbReference type="InterPro" id="IPR018042">
    <property type="entry name" value="Aspartate_kinase_CS"/>
</dbReference>
<dbReference type="FunFam" id="3.30.2130.10:FF:000012">
    <property type="entry name" value="Aspartokinase"/>
    <property type="match status" value="1"/>
</dbReference>
<dbReference type="InterPro" id="IPR041746">
    <property type="entry name" value="AK-LysC-like"/>
</dbReference>
<dbReference type="InterPro" id="IPR005260">
    <property type="entry name" value="Asp_kin_monofn"/>
</dbReference>